<gene>
    <name evidence="2" type="ORF">TTHERM_001224653</name>
</gene>
<dbReference type="Proteomes" id="UP000009168">
    <property type="component" value="Unassembled WGS sequence"/>
</dbReference>
<keyword evidence="3" id="KW-1185">Reference proteome</keyword>
<keyword evidence="1" id="KW-0472">Membrane</keyword>
<accession>W7X383</accession>
<dbReference type="EMBL" id="GG662453">
    <property type="protein sequence ID" value="EWS71902.1"/>
    <property type="molecule type" value="Genomic_DNA"/>
</dbReference>
<feature type="transmembrane region" description="Helical" evidence="1">
    <location>
        <begin position="12"/>
        <end position="32"/>
    </location>
</feature>
<dbReference type="RefSeq" id="XP_012655559.1">
    <property type="nucleotide sequence ID" value="XM_012800105.1"/>
</dbReference>
<feature type="transmembrane region" description="Helical" evidence="1">
    <location>
        <begin position="427"/>
        <end position="453"/>
    </location>
</feature>
<dbReference type="Gene3D" id="3.30.450.20">
    <property type="entry name" value="PAS domain"/>
    <property type="match status" value="2"/>
</dbReference>
<keyword evidence="1" id="KW-0812">Transmembrane</keyword>
<name>W7X383_TETTS</name>
<dbReference type="GeneID" id="24441960"/>
<keyword evidence="1" id="KW-1133">Transmembrane helix</keyword>
<evidence type="ECO:0000313" key="3">
    <source>
        <dbReference type="Proteomes" id="UP000009168"/>
    </source>
</evidence>
<protein>
    <submittedName>
        <fullName evidence="2">Tetratricopeptide repeat protein</fullName>
    </submittedName>
</protein>
<organism evidence="2 3">
    <name type="scientific">Tetrahymena thermophila (strain SB210)</name>
    <dbReference type="NCBI Taxonomy" id="312017"/>
    <lineage>
        <taxon>Eukaryota</taxon>
        <taxon>Sar</taxon>
        <taxon>Alveolata</taxon>
        <taxon>Ciliophora</taxon>
        <taxon>Intramacronucleata</taxon>
        <taxon>Oligohymenophorea</taxon>
        <taxon>Hymenostomatida</taxon>
        <taxon>Tetrahymenina</taxon>
        <taxon>Tetrahymenidae</taxon>
        <taxon>Tetrahymena</taxon>
    </lineage>
</organism>
<dbReference type="InParanoid" id="W7X383"/>
<evidence type="ECO:0000256" key="1">
    <source>
        <dbReference type="SAM" id="Phobius"/>
    </source>
</evidence>
<reference evidence="3" key="1">
    <citation type="journal article" date="2006" name="PLoS Biol.">
        <title>Macronuclear genome sequence of the ciliate Tetrahymena thermophila, a model eukaryote.</title>
        <authorList>
            <person name="Eisen J.A."/>
            <person name="Coyne R.S."/>
            <person name="Wu M."/>
            <person name="Wu D."/>
            <person name="Thiagarajan M."/>
            <person name="Wortman J.R."/>
            <person name="Badger J.H."/>
            <person name="Ren Q."/>
            <person name="Amedeo P."/>
            <person name="Jones K.M."/>
            <person name="Tallon L.J."/>
            <person name="Delcher A.L."/>
            <person name="Salzberg S.L."/>
            <person name="Silva J.C."/>
            <person name="Haas B.J."/>
            <person name="Majoros W.H."/>
            <person name="Farzad M."/>
            <person name="Carlton J.M."/>
            <person name="Smith R.K. Jr."/>
            <person name="Garg J."/>
            <person name="Pearlman R.E."/>
            <person name="Karrer K.M."/>
            <person name="Sun L."/>
            <person name="Manning G."/>
            <person name="Elde N.C."/>
            <person name="Turkewitz A.P."/>
            <person name="Asai D.J."/>
            <person name="Wilkes D.E."/>
            <person name="Wang Y."/>
            <person name="Cai H."/>
            <person name="Collins K."/>
            <person name="Stewart B.A."/>
            <person name="Lee S.R."/>
            <person name="Wilamowska K."/>
            <person name="Weinberg Z."/>
            <person name="Ruzzo W.L."/>
            <person name="Wloga D."/>
            <person name="Gaertig J."/>
            <person name="Frankel J."/>
            <person name="Tsao C.-C."/>
            <person name="Gorovsky M.A."/>
            <person name="Keeling P.J."/>
            <person name="Waller R.F."/>
            <person name="Patron N.J."/>
            <person name="Cherry J.M."/>
            <person name="Stover N.A."/>
            <person name="Krieger C.J."/>
            <person name="del Toro C."/>
            <person name="Ryder H.F."/>
            <person name="Williamson S.C."/>
            <person name="Barbeau R.A."/>
            <person name="Hamilton E.P."/>
            <person name="Orias E."/>
        </authorList>
    </citation>
    <scope>NUCLEOTIDE SEQUENCE [LARGE SCALE GENOMIC DNA]</scope>
    <source>
        <strain evidence="3">SB210</strain>
    </source>
</reference>
<sequence length="571" mass="67567">MKYLIFRLILTVSLPIILGVGVVLSIFYQLLWQALNQWQFDSANWVEQTQKQVLYNSIYSQQILLEYSFNQLELHMVVIKNMLNNYQSGQMLYNHQTTYLLCSYREYMLNQCPQNVYDQINRSIFYTQLYFVRSIFKYDLLPPEQQYFIKMNQDLSFYGRAAFLAAQQSGIIQINSIHDADTTATYTVNPSVLYNYTQSTYYTCEGTQYIEPYDPRCRFWYQYAKQNEGMFIYQPYNDALTGALQMSISTQILKDYQFYSVGAIIFKMQNIVNIFNSYLSENSYTVLFHEFDATVFYHPLLIYYQTTTWADVEFLNINQFCNNSNEEMDICLSQKQQFMSKLNQTIQFIKTGNYQIDSQTNLDQLYSSWERFGQKQMSIVFPIQSKLKGINTQKPYSYAILLLARVITDNSDQLKLFNILNTNIIKAYLLIGFALLSIIILIFISNYGFFLVFQIQNPIEMLIIFLEKSYLEQLTYQTSGNQNKIEIQIQQKIQKKFKQIKNRPSLSFKSAQKLNLFQKFWQNSNKINKNNNQIQKQHQLQDSSIFQSQNLTISNQQSQSLKNQIRFQRSI</sequence>
<dbReference type="KEGG" id="tet:TTHERM_001224653"/>
<proteinExistence type="predicted"/>
<dbReference type="AlphaFoldDB" id="W7X383"/>
<evidence type="ECO:0000313" key="2">
    <source>
        <dbReference type="EMBL" id="EWS71902.1"/>
    </source>
</evidence>